<dbReference type="EMBL" id="JACDQQ010002078">
    <property type="protein sequence ID" value="MBA0087588.1"/>
    <property type="molecule type" value="Genomic_DNA"/>
</dbReference>
<evidence type="ECO:0000313" key="1">
    <source>
        <dbReference type="EMBL" id="MBA0087588.1"/>
    </source>
</evidence>
<organism evidence="1 2">
    <name type="scientific">Candidatus Acidiferrum panamense</name>
    <dbReference type="NCBI Taxonomy" id="2741543"/>
    <lineage>
        <taxon>Bacteria</taxon>
        <taxon>Pseudomonadati</taxon>
        <taxon>Acidobacteriota</taxon>
        <taxon>Terriglobia</taxon>
        <taxon>Candidatus Acidiferrales</taxon>
        <taxon>Candidatus Acidiferrum</taxon>
    </lineage>
</organism>
<evidence type="ECO:0000313" key="2">
    <source>
        <dbReference type="Proteomes" id="UP000567293"/>
    </source>
</evidence>
<reference evidence="1" key="1">
    <citation type="submission" date="2020-06" db="EMBL/GenBank/DDBJ databases">
        <title>Legume-microbial interactions unlock mineral nutrients during tropical forest succession.</title>
        <authorList>
            <person name="Epihov D.Z."/>
        </authorList>
    </citation>
    <scope>NUCLEOTIDE SEQUENCE [LARGE SCALE GENOMIC DNA]</scope>
    <source>
        <strain evidence="1">Pan2503</strain>
    </source>
</reference>
<dbReference type="AlphaFoldDB" id="A0A7V8NU71"/>
<comment type="caution">
    <text evidence="1">The sequence shown here is derived from an EMBL/GenBank/DDBJ whole genome shotgun (WGS) entry which is preliminary data.</text>
</comment>
<sequence length="157" mass="16866">MTAQKQVVYPSTGAFSGTSQLNLGPFTAGPVFKLLQARLRGQVNFQGATLGATSVLANVILYGVQYGVHGFTPADVVTSAYDATWLIRQQLGHSDFITSWAPPTSSAPVIASLGLEGWWAGQQYINSTIDYYLSLRAPTGVAVANFNLYGSIEIWFV</sequence>
<gene>
    <name evidence="1" type="ORF">HRJ53_21595</name>
</gene>
<protein>
    <submittedName>
        <fullName evidence="1">Uncharacterized protein</fullName>
    </submittedName>
</protein>
<keyword evidence="2" id="KW-1185">Reference proteome</keyword>
<proteinExistence type="predicted"/>
<dbReference type="Proteomes" id="UP000567293">
    <property type="component" value="Unassembled WGS sequence"/>
</dbReference>
<accession>A0A7V8NU71</accession>
<name>A0A7V8NU71_9BACT</name>